<evidence type="ECO:0000313" key="3">
    <source>
        <dbReference type="Proteomes" id="UP001431783"/>
    </source>
</evidence>
<accession>A0AAW1U309</accession>
<name>A0AAW1U309_9CUCU</name>
<proteinExistence type="predicted"/>
<sequence length="101" mass="11970">MINGFLPTGRTINEDYNKKVKQRLREAMRRTRSELWKKKTWILHHDNAPANTAMLVRDCFLEAWMFSPNIHACSGFFSRKQQRSHTSTNDFMPFPKLGRPM</sequence>
<dbReference type="Proteomes" id="UP001431783">
    <property type="component" value="Unassembled WGS sequence"/>
</dbReference>
<evidence type="ECO:0000313" key="2">
    <source>
        <dbReference type="EMBL" id="KAK9875043.1"/>
    </source>
</evidence>
<reference evidence="2 3" key="1">
    <citation type="submission" date="2023-03" db="EMBL/GenBank/DDBJ databases">
        <title>Genome insight into feeding habits of ladybird beetles.</title>
        <authorList>
            <person name="Li H.-S."/>
            <person name="Huang Y.-H."/>
            <person name="Pang H."/>
        </authorList>
    </citation>
    <scope>NUCLEOTIDE SEQUENCE [LARGE SCALE GENOMIC DNA]</scope>
    <source>
        <strain evidence="2">SYSU_2023b</strain>
        <tissue evidence="2">Whole body</tissue>
    </source>
</reference>
<dbReference type="AlphaFoldDB" id="A0AAW1U309"/>
<dbReference type="Gene3D" id="3.30.420.10">
    <property type="entry name" value="Ribonuclease H-like superfamily/Ribonuclease H"/>
    <property type="match status" value="1"/>
</dbReference>
<organism evidence="2 3">
    <name type="scientific">Henosepilachna vigintioctopunctata</name>
    <dbReference type="NCBI Taxonomy" id="420089"/>
    <lineage>
        <taxon>Eukaryota</taxon>
        <taxon>Metazoa</taxon>
        <taxon>Ecdysozoa</taxon>
        <taxon>Arthropoda</taxon>
        <taxon>Hexapoda</taxon>
        <taxon>Insecta</taxon>
        <taxon>Pterygota</taxon>
        <taxon>Neoptera</taxon>
        <taxon>Endopterygota</taxon>
        <taxon>Coleoptera</taxon>
        <taxon>Polyphaga</taxon>
        <taxon>Cucujiformia</taxon>
        <taxon>Coccinelloidea</taxon>
        <taxon>Coccinellidae</taxon>
        <taxon>Epilachninae</taxon>
        <taxon>Epilachnini</taxon>
        <taxon>Henosepilachna</taxon>
    </lineage>
</organism>
<dbReference type="InterPro" id="IPR036397">
    <property type="entry name" value="RNaseH_sf"/>
</dbReference>
<evidence type="ECO:0008006" key="4">
    <source>
        <dbReference type="Google" id="ProtNLM"/>
    </source>
</evidence>
<comment type="caution">
    <text evidence="2">The sequence shown here is derived from an EMBL/GenBank/DDBJ whole genome shotgun (WGS) entry which is preliminary data.</text>
</comment>
<gene>
    <name evidence="2" type="ORF">WA026_005846</name>
</gene>
<dbReference type="EMBL" id="JARQZJ010000032">
    <property type="protein sequence ID" value="KAK9875043.1"/>
    <property type="molecule type" value="Genomic_DNA"/>
</dbReference>
<feature type="region of interest" description="Disordered" evidence="1">
    <location>
        <begin position="82"/>
        <end position="101"/>
    </location>
</feature>
<dbReference type="GO" id="GO:0003676">
    <property type="term" value="F:nucleic acid binding"/>
    <property type="evidence" value="ECO:0007669"/>
    <property type="project" value="InterPro"/>
</dbReference>
<evidence type="ECO:0000256" key="1">
    <source>
        <dbReference type="SAM" id="MobiDB-lite"/>
    </source>
</evidence>
<keyword evidence="3" id="KW-1185">Reference proteome</keyword>
<protein>
    <recommendedName>
        <fullName evidence="4">Transposase</fullName>
    </recommendedName>
</protein>